<name>A0A7J5XCT8_DISMA</name>
<sequence length="176" mass="19413">MLAMDLTAFSRVKRKLFPERFLVLISRTLPQREMPAAGWRTLFLLLLLLLPVCCCGEEECVLGLVGRPVSLSCFLPQLLTSVNLSIAWRRGRRWCCGRCGGRMERWRSGASAGLHPGGRLALRELLPAAAQRVGLGEQHPLQPGGNLRGEQQLRAVQRLSADCSQFQRPPAAEGGV</sequence>
<protein>
    <submittedName>
        <fullName evidence="1">Uncharacterized protein</fullName>
    </submittedName>
</protein>
<comment type="caution">
    <text evidence="1">The sequence shown here is derived from an EMBL/GenBank/DDBJ whole genome shotgun (WGS) entry which is preliminary data.</text>
</comment>
<reference evidence="1 2" key="1">
    <citation type="submission" date="2020-03" db="EMBL/GenBank/DDBJ databases">
        <title>Dissostichus mawsoni Genome sequencing and assembly.</title>
        <authorList>
            <person name="Park H."/>
        </authorList>
    </citation>
    <scope>NUCLEOTIDE SEQUENCE [LARGE SCALE GENOMIC DNA]</scope>
    <source>
        <strain evidence="1">DM0001</strain>
        <tissue evidence="1">Muscle</tissue>
    </source>
</reference>
<dbReference type="EMBL" id="JAAKFY010000025">
    <property type="protein sequence ID" value="KAF3834820.1"/>
    <property type="molecule type" value="Genomic_DNA"/>
</dbReference>
<proteinExistence type="predicted"/>
<evidence type="ECO:0000313" key="2">
    <source>
        <dbReference type="Proteomes" id="UP000518266"/>
    </source>
</evidence>
<organism evidence="1 2">
    <name type="scientific">Dissostichus mawsoni</name>
    <name type="common">Antarctic cod</name>
    <dbReference type="NCBI Taxonomy" id="36200"/>
    <lineage>
        <taxon>Eukaryota</taxon>
        <taxon>Metazoa</taxon>
        <taxon>Chordata</taxon>
        <taxon>Craniata</taxon>
        <taxon>Vertebrata</taxon>
        <taxon>Euteleostomi</taxon>
        <taxon>Actinopterygii</taxon>
        <taxon>Neopterygii</taxon>
        <taxon>Teleostei</taxon>
        <taxon>Neoteleostei</taxon>
        <taxon>Acanthomorphata</taxon>
        <taxon>Eupercaria</taxon>
        <taxon>Perciformes</taxon>
        <taxon>Notothenioidei</taxon>
        <taxon>Nototheniidae</taxon>
        <taxon>Dissostichus</taxon>
    </lineage>
</organism>
<dbReference type="Proteomes" id="UP000518266">
    <property type="component" value="Unassembled WGS sequence"/>
</dbReference>
<dbReference type="AlphaFoldDB" id="A0A7J5XCT8"/>
<evidence type="ECO:0000313" key="1">
    <source>
        <dbReference type="EMBL" id="KAF3834820.1"/>
    </source>
</evidence>
<accession>A0A7J5XCT8</accession>
<gene>
    <name evidence="1" type="ORF">F7725_027377</name>
</gene>
<keyword evidence="2" id="KW-1185">Reference proteome</keyword>